<dbReference type="Proteomes" id="UP000818323">
    <property type="component" value="Unassembled WGS sequence"/>
</dbReference>
<dbReference type="InterPro" id="IPR011008">
    <property type="entry name" value="Dimeric_a/b-barrel"/>
</dbReference>
<proteinExistence type="predicted"/>
<feature type="compositionally biased region" description="Basic and acidic residues" evidence="1">
    <location>
        <begin position="123"/>
        <end position="140"/>
    </location>
</feature>
<dbReference type="Gene3D" id="3.30.70.100">
    <property type="match status" value="1"/>
</dbReference>
<dbReference type="GO" id="GO:0004497">
    <property type="term" value="F:monooxygenase activity"/>
    <property type="evidence" value="ECO:0007669"/>
    <property type="project" value="UniProtKB-KW"/>
</dbReference>
<evidence type="ECO:0000313" key="4">
    <source>
        <dbReference type="Proteomes" id="UP000818323"/>
    </source>
</evidence>
<feature type="domain" description="ABM" evidence="2">
    <location>
        <begin position="1"/>
        <end position="91"/>
    </location>
</feature>
<dbReference type="Pfam" id="PF03992">
    <property type="entry name" value="ABM"/>
    <property type="match status" value="1"/>
</dbReference>
<dbReference type="RefSeq" id="WP_161721900.1">
    <property type="nucleotide sequence ID" value="NZ_JAAAXI010000003.1"/>
</dbReference>
<dbReference type="PROSITE" id="PS51725">
    <property type="entry name" value="ABM"/>
    <property type="match status" value="1"/>
</dbReference>
<protein>
    <submittedName>
        <fullName evidence="3">Antibiotic biosynthesis monooxygenase</fullName>
    </submittedName>
</protein>
<gene>
    <name evidence="3" type="ORF">GR303_11000</name>
</gene>
<accession>A0ABW9YZG3</accession>
<evidence type="ECO:0000256" key="1">
    <source>
        <dbReference type="SAM" id="MobiDB-lite"/>
    </source>
</evidence>
<dbReference type="InterPro" id="IPR052936">
    <property type="entry name" value="Jasmonate_Hydroxylase-like"/>
</dbReference>
<dbReference type="PANTHER" id="PTHR37811:SF2">
    <property type="entry name" value="ABM DOMAIN-CONTAINING PROTEIN"/>
    <property type="match status" value="1"/>
</dbReference>
<keyword evidence="3" id="KW-0503">Monooxygenase</keyword>
<evidence type="ECO:0000259" key="2">
    <source>
        <dbReference type="PROSITE" id="PS51725"/>
    </source>
</evidence>
<sequence length="140" mass="15587">MIAVIFEVWPDGEDGMRHYLGLAAALLADLKAMDGFISVERFQSLSEPGKLLSLSFWRDEEAVRAWRNLPSHRATQGAGRAGVFRDYRLRVAAVIRDYGLDERDEAPADSRAAHAASDDEELLGAHREIGRQAGDEHLLE</sequence>
<name>A0ABW9YZG3_9HYPH</name>
<keyword evidence="4" id="KW-1185">Reference proteome</keyword>
<organism evidence="3 4">
    <name type="scientific">Microvirga arsenatis</name>
    <dbReference type="NCBI Taxonomy" id="2692265"/>
    <lineage>
        <taxon>Bacteria</taxon>
        <taxon>Pseudomonadati</taxon>
        <taxon>Pseudomonadota</taxon>
        <taxon>Alphaproteobacteria</taxon>
        <taxon>Hyphomicrobiales</taxon>
        <taxon>Methylobacteriaceae</taxon>
        <taxon>Microvirga</taxon>
    </lineage>
</organism>
<feature type="region of interest" description="Disordered" evidence="1">
    <location>
        <begin position="104"/>
        <end position="140"/>
    </location>
</feature>
<keyword evidence="3" id="KW-0560">Oxidoreductase</keyword>
<dbReference type="SUPFAM" id="SSF54909">
    <property type="entry name" value="Dimeric alpha+beta barrel"/>
    <property type="match status" value="1"/>
</dbReference>
<dbReference type="PANTHER" id="PTHR37811">
    <property type="entry name" value="BLL5343 PROTEIN"/>
    <property type="match status" value="1"/>
</dbReference>
<reference evidence="3 4" key="1">
    <citation type="submission" date="2020-01" db="EMBL/GenBank/DDBJ databases">
        <title>Microvirga sp. nov., an arsenate reduction bacterium isolated from Tibet hotspring sediments.</title>
        <authorList>
            <person name="Yuan C.-G."/>
        </authorList>
    </citation>
    <scope>NUCLEOTIDE SEQUENCE [LARGE SCALE GENOMIC DNA]</scope>
    <source>
        <strain evidence="3 4">SYSU G3D203</strain>
    </source>
</reference>
<dbReference type="EMBL" id="JAAAXJ010000004">
    <property type="protein sequence ID" value="NBJ24880.1"/>
    <property type="molecule type" value="Genomic_DNA"/>
</dbReference>
<dbReference type="InterPro" id="IPR007138">
    <property type="entry name" value="ABM_dom"/>
</dbReference>
<comment type="caution">
    <text evidence="3">The sequence shown here is derived from an EMBL/GenBank/DDBJ whole genome shotgun (WGS) entry which is preliminary data.</text>
</comment>
<evidence type="ECO:0000313" key="3">
    <source>
        <dbReference type="EMBL" id="NBJ24880.1"/>
    </source>
</evidence>